<dbReference type="PANTHER" id="PTHR46652:SF3">
    <property type="entry name" value="LEUCINE-RICH REPEAT-CONTAINING PROTEIN 9"/>
    <property type="match status" value="1"/>
</dbReference>
<keyword evidence="1" id="KW-0433">Leucine-rich repeat</keyword>
<dbReference type="InterPro" id="IPR001611">
    <property type="entry name" value="Leu-rich_rpt"/>
</dbReference>
<organism evidence="3 4">
    <name type="scientific">Periplaneta americana</name>
    <name type="common">American cockroach</name>
    <name type="synonym">Blatta americana</name>
    <dbReference type="NCBI Taxonomy" id="6978"/>
    <lineage>
        <taxon>Eukaryota</taxon>
        <taxon>Metazoa</taxon>
        <taxon>Ecdysozoa</taxon>
        <taxon>Arthropoda</taxon>
        <taxon>Hexapoda</taxon>
        <taxon>Insecta</taxon>
        <taxon>Pterygota</taxon>
        <taxon>Neoptera</taxon>
        <taxon>Polyneoptera</taxon>
        <taxon>Dictyoptera</taxon>
        <taxon>Blattodea</taxon>
        <taxon>Blattoidea</taxon>
        <taxon>Blattidae</taxon>
        <taxon>Blattinae</taxon>
        <taxon>Periplaneta</taxon>
    </lineage>
</organism>
<comment type="caution">
    <text evidence="3">The sequence shown here is derived from an EMBL/GenBank/DDBJ whole genome shotgun (WGS) entry which is preliminary data.</text>
</comment>
<evidence type="ECO:0000256" key="2">
    <source>
        <dbReference type="ARBA" id="ARBA00022737"/>
    </source>
</evidence>
<dbReference type="SMART" id="SM00365">
    <property type="entry name" value="LRR_SD22"/>
    <property type="match status" value="5"/>
</dbReference>
<dbReference type="EMBL" id="JAJSOF020000037">
    <property type="protein sequence ID" value="KAJ4428151.1"/>
    <property type="molecule type" value="Genomic_DNA"/>
</dbReference>
<reference evidence="3 4" key="1">
    <citation type="journal article" date="2022" name="Allergy">
        <title>Genome assembly and annotation of Periplaneta americana reveal a comprehensive cockroach allergen profile.</title>
        <authorList>
            <person name="Wang L."/>
            <person name="Xiong Q."/>
            <person name="Saelim N."/>
            <person name="Wang L."/>
            <person name="Nong W."/>
            <person name="Wan A.T."/>
            <person name="Shi M."/>
            <person name="Liu X."/>
            <person name="Cao Q."/>
            <person name="Hui J.H.L."/>
            <person name="Sookrung N."/>
            <person name="Leung T.F."/>
            <person name="Tungtrongchitr A."/>
            <person name="Tsui S.K.W."/>
        </authorList>
    </citation>
    <scope>NUCLEOTIDE SEQUENCE [LARGE SCALE GENOMIC DNA]</scope>
    <source>
        <strain evidence="3">PWHHKU_190912</strain>
    </source>
</reference>
<accession>A0ABQ8S2V1</accession>
<dbReference type="InterPro" id="IPR050836">
    <property type="entry name" value="SDS22/Internalin_LRR"/>
</dbReference>
<keyword evidence="2" id="KW-0677">Repeat</keyword>
<dbReference type="InterPro" id="IPR032675">
    <property type="entry name" value="LRR_dom_sf"/>
</dbReference>
<dbReference type="CDD" id="cd21340">
    <property type="entry name" value="PPP1R42"/>
    <property type="match status" value="1"/>
</dbReference>
<dbReference type="PROSITE" id="PS51450">
    <property type="entry name" value="LRR"/>
    <property type="match status" value="5"/>
</dbReference>
<dbReference type="Gene3D" id="3.80.10.10">
    <property type="entry name" value="Ribonuclease Inhibitor"/>
    <property type="match status" value="2"/>
</dbReference>
<evidence type="ECO:0000313" key="4">
    <source>
        <dbReference type="Proteomes" id="UP001148838"/>
    </source>
</evidence>
<evidence type="ECO:0008006" key="5">
    <source>
        <dbReference type="Google" id="ProtNLM"/>
    </source>
</evidence>
<protein>
    <recommendedName>
        <fullName evidence="5">Protein phosphatase 1 regulatory subunit 42</fullName>
    </recommendedName>
</protein>
<evidence type="ECO:0000256" key="1">
    <source>
        <dbReference type="ARBA" id="ARBA00022614"/>
    </source>
</evidence>
<dbReference type="Pfam" id="PF12799">
    <property type="entry name" value="LRR_4"/>
    <property type="match status" value="2"/>
</dbReference>
<name>A0ABQ8S2V1_PERAM</name>
<dbReference type="SUPFAM" id="SSF52058">
    <property type="entry name" value="L domain-like"/>
    <property type="match status" value="1"/>
</dbReference>
<dbReference type="Proteomes" id="UP001148838">
    <property type="component" value="Unassembled WGS sequence"/>
</dbReference>
<dbReference type="InterPro" id="IPR025875">
    <property type="entry name" value="Leu-rich_rpt_4"/>
</dbReference>
<sequence>MVKLTAALVIRKMVKKSNQQNGNEKAALRKLTHLHLKDNFIDSIGNITECKNLTVIYLQNNCLTKIENLEHASNLTHLYLQRNNIKKIENLNGLTKLKKLYIGQNCIAVIEGLDKLCNLEELHIQKQQLPQGEMLHFDPRTMKGLSRCLHVLDITSNGLSSIADLECLQEIEWLIARSNKLSDITDLTQTISQWYNLTTLELQGNPVCSQQKYRERLITSSNRLDFNRQTNIIAIDRIKDKAMVLDPTICFERNLSQADEVNIEKQEIYEPNLLFLSSKYNIPINQWVVRVLLDGKQIHETTRDFLKKLEMTKIGRQMAPQLLNSTPTLSADITNLTKNFTPGVRKSITQSILQDAELTTVMNENLKKTSNTSMFPAWKMCLESDSCPIPKQFVPRPFWRQVKGGRAPCTQTKKSKQNLTLPFI</sequence>
<gene>
    <name evidence="3" type="ORF">ANN_24166</name>
</gene>
<dbReference type="PANTHER" id="PTHR46652">
    <property type="entry name" value="LEUCINE-RICH REPEAT AND IQ DOMAIN-CONTAINING PROTEIN 1-RELATED"/>
    <property type="match status" value="1"/>
</dbReference>
<proteinExistence type="predicted"/>
<keyword evidence="4" id="KW-1185">Reference proteome</keyword>
<evidence type="ECO:0000313" key="3">
    <source>
        <dbReference type="EMBL" id="KAJ4428151.1"/>
    </source>
</evidence>